<evidence type="ECO:0000256" key="1">
    <source>
        <dbReference type="ARBA" id="ARBA00009437"/>
    </source>
</evidence>
<dbReference type="RefSeq" id="WP_024062060.1">
    <property type="nucleotide sequence ID" value="NZ_CACRUE010000033.1"/>
</dbReference>
<dbReference type="InterPro" id="IPR036388">
    <property type="entry name" value="WH-like_DNA-bd_sf"/>
</dbReference>
<name>A0A6N3E6N8_9FIRM</name>
<dbReference type="PANTHER" id="PTHR30419:SF28">
    <property type="entry name" value="HTH-TYPE TRANSCRIPTIONAL REGULATOR BSDA"/>
    <property type="match status" value="1"/>
</dbReference>
<dbReference type="InterPro" id="IPR000847">
    <property type="entry name" value="LysR_HTH_N"/>
</dbReference>
<proteinExistence type="inferred from homology"/>
<evidence type="ECO:0000313" key="6">
    <source>
        <dbReference type="EMBL" id="VYU35478.1"/>
    </source>
</evidence>
<gene>
    <name evidence="6" type="primary">catM_2</name>
    <name evidence="6" type="ORF">IBLFYP30_02444</name>
</gene>
<evidence type="ECO:0000259" key="5">
    <source>
        <dbReference type="PROSITE" id="PS50931"/>
    </source>
</evidence>
<dbReference type="SUPFAM" id="SSF46785">
    <property type="entry name" value="Winged helix' DNA-binding domain"/>
    <property type="match status" value="1"/>
</dbReference>
<evidence type="ECO:0000256" key="3">
    <source>
        <dbReference type="ARBA" id="ARBA00023125"/>
    </source>
</evidence>
<dbReference type="EMBL" id="CACRUE010000033">
    <property type="protein sequence ID" value="VYU35478.1"/>
    <property type="molecule type" value="Genomic_DNA"/>
</dbReference>
<dbReference type="CDD" id="cd05466">
    <property type="entry name" value="PBP2_LTTR_substrate"/>
    <property type="match status" value="1"/>
</dbReference>
<evidence type="ECO:0000256" key="2">
    <source>
        <dbReference type="ARBA" id="ARBA00023015"/>
    </source>
</evidence>
<dbReference type="Pfam" id="PF03466">
    <property type="entry name" value="LysR_substrate"/>
    <property type="match status" value="1"/>
</dbReference>
<evidence type="ECO:0000256" key="4">
    <source>
        <dbReference type="ARBA" id="ARBA00023163"/>
    </source>
</evidence>
<dbReference type="Pfam" id="PF00126">
    <property type="entry name" value="HTH_1"/>
    <property type="match status" value="1"/>
</dbReference>
<keyword evidence="3" id="KW-0238">DNA-binding</keyword>
<dbReference type="AlphaFoldDB" id="A0A6N3E6N8"/>
<reference evidence="6" key="1">
    <citation type="submission" date="2019-11" db="EMBL/GenBank/DDBJ databases">
        <authorList>
            <person name="Feng L."/>
        </authorList>
    </citation>
    <scope>NUCLEOTIDE SEQUENCE</scope>
    <source>
        <strain evidence="6">IbartlettiiLFYP30</strain>
    </source>
</reference>
<keyword evidence="2" id="KW-0805">Transcription regulation</keyword>
<comment type="similarity">
    <text evidence="1">Belongs to the LysR transcriptional regulatory family.</text>
</comment>
<dbReference type="GO" id="GO:0003700">
    <property type="term" value="F:DNA-binding transcription factor activity"/>
    <property type="evidence" value="ECO:0007669"/>
    <property type="project" value="InterPro"/>
</dbReference>
<dbReference type="SUPFAM" id="SSF53850">
    <property type="entry name" value="Periplasmic binding protein-like II"/>
    <property type="match status" value="1"/>
</dbReference>
<keyword evidence="4" id="KW-0804">Transcription</keyword>
<sequence length="305" mass="35527">MSPRQLEYFLEIYNQKSIKKAAEKLIISPQAVSKTIKEIEEELGVKLFLRGKKSLEPTAEAEYLKNHALKILDEYEKINSIKKFNTSKRKVLTLYSIDGFLQYVTVKFIEDFQIAFPDILLNIIETTERDILDKLDQRIIDTAIVTTPPNNDIFTSVYLYSNKNCLVIHKDNPLSKKDEIFEYDLDNQPIAGKGYEYSCYSSNIKRLFQNNINPQIKLETTNDSLIIQMASKNLAIGITLDFIAFNANAKDIVIKPINGVSNRNTFWVENNYAILTKEQQIFRDFLLKWIDYNRSELFNWDFDTK</sequence>
<feature type="domain" description="HTH lysR-type" evidence="5">
    <location>
        <begin position="1"/>
        <end position="58"/>
    </location>
</feature>
<organism evidence="6">
    <name type="scientific">Intestinibacter bartlettii</name>
    <dbReference type="NCBI Taxonomy" id="261299"/>
    <lineage>
        <taxon>Bacteria</taxon>
        <taxon>Bacillati</taxon>
        <taxon>Bacillota</taxon>
        <taxon>Clostridia</taxon>
        <taxon>Peptostreptococcales</taxon>
        <taxon>Peptostreptococcaceae</taxon>
        <taxon>Intestinibacter</taxon>
    </lineage>
</organism>
<dbReference type="GO" id="GO:0005829">
    <property type="term" value="C:cytosol"/>
    <property type="evidence" value="ECO:0007669"/>
    <property type="project" value="TreeGrafter"/>
</dbReference>
<dbReference type="Gene3D" id="1.10.10.10">
    <property type="entry name" value="Winged helix-like DNA-binding domain superfamily/Winged helix DNA-binding domain"/>
    <property type="match status" value="1"/>
</dbReference>
<dbReference type="PRINTS" id="PR00039">
    <property type="entry name" value="HTHLYSR"/>
</dbReference>
<dbReference type="InterPro" id="IPR036390">
    <property type="entry name" value="WH_DNA-bd_sf"/>
</dbReference>
<protein>
    <submittedName>
        <fullName evidence="6">HTH-type transcriptional regulator CatM</fullName>
    </submittedName>
</protein>
<dbReference type="PANTHER" id="PTHR30419">
    <property type="entry name" value="HTH-TYPE TRANSCRIPTIONAL REGULATOR YBHD"/>
    <property type="match status" value="1"/>
</dbReference>
<dbReference type="InterPro" id="IPR005119">
    <property type="entry name" value="LysR_subst-bd"/>
</dbReference>
<dbReference type="InterPro" id="IPR050950">
    <property type="entry name" value="HTH-type_LysR_regulators"/>
</dbReference>
<dbReference type="GO" id="GO:0003677">
    <property type="term" value="F:DNA binding"/>
    <property type="evidence" value="ECO:0007669"/>
    <property type="project" value="UniProtKB-KW"/>
</dbReference>
<accession>A0A6N3E6N8</accession>
<dbReference type="Gene3D" id="3.40.190.290">
    <property type="match status" value="1"/>
</dbReference>
<dbReference type="PROSITE" id="PS50931">
    <property type="entry name" value="HTH_LYSR"/>
    <property type="match status" value="1"/>
</dbReference>